<keyword evidence="5" id="KW-0067">ATP-binding</keyword>
<feature type="disulfide bond" evidence="4">
    <location>
        <begin position="156"/>
        <end position="171"/>
    </location>
</feature>
<dbReference type="InterPro" id="IPR002172">
    <property type="entry name" value="LDrepeatLR_classA_rpt"/>
</dbReference>
<comment type="caution">
    <text evidence="8">The sequence shown here is derived from an EMBL/GenBank/DDBJ whole genome shotgun (WGS) entry which is preliminary data.</text>
</comment>
<keyword evidence="9" id="KW-1185">Reference proteome</keyword>
<dbReference type="Gene3D" id="2.60.120.200">
    <property type="match status" value="1"/>
</dbReference>
<dbReference type="STRING" id="2018661.A0A2A2J6R7"/>
<dbReference type="InterPro" id="IPR050122">
    <property type="entry name" value="RTK"/>
</dbReference>
<comment type="caution">
    <text evidence="4">Lacks conserved residue(s) required for the propagation of feature annotation.</text>
</comment>
<organism evidence="8 9">
    <name type="scientific">Diploscapter pachys</name>
    <dbReference type="NCBI Taxonomy" id="2018661"/>
    <lineage>
        <taxon>Eukaryota</taxon>
        <taxon>Metazoa</taxon>
        <taxon>Ecdysozoa</taxon>
        <taxon>Nematoda</taxon>
        <taxon>Chromadorea</taxon>
        <taxon>Rhabditida</taxon>
        <taxon>Rhabditina</taxon>
        <taxon>Rhabditomorpha</taxon>
        <taxon>Rhabditoidea</taxon>
        <taxon>Rhabditidae</taxon>
        <taxon>Diploscapter</taxon>
    </lineage>
</organism>
<proteinExistence type="predicted"/>
<dbReference type="InterPro" id="IPR001245">
    <property type="entry name" value="Ser-Thr/Tyr_kinase_cat_dom"/>
</dbReference>
<dbReference type="GO" id="GO:0004714">
    <property type="term" value="F:transmembrane receptor protein tyrosine kinase activity"/>
    <property type="evidence" value="ECO:0007669"/>
    <property type="project" value="UniProtKB-EC"/>
</dbReference>
<evidence type="ECO:0000256" key="4">
    <source>
        <dbReference type="PROSITE-ProRule" id="PRU00124"/>
    </source>
</evidence>
<dbReference type="CDD" id="cd00112">
    <property type="entry name" value="LDLa"/>
    <property type="match status" value="1"/>
</dbReference>
<name>A0A2A2J6R7_9BILA</name>
<dbReference type="InterPro" id="IPR011009">
    <property type="entry name" value="Kinase-like_dom_sf"/>
</dbReference>
<comment type="subcellular location">
    <subcellularLocation>
        <location evidence="1">Membrane</location>
        <topology evidence="1">Single-pass membrane protein</topology>
    </subcellularLocation>
</comment>
<dbReference type="OrthoDB" id="73209at2759"/>
<dbReference type="EMBL" id="LIAE01010634">
    <property type="protein sequence ID" value="PAV57518.1"/>
    <property type="molecule type" value="Genomic_DNA"/>
</dbReference>
<dbReference type="GO" id="GO:0005524">
    <property type="term" value="F:ATP binding"/>
    <property type="evidence" value="ECO:0007669"/>
    <property type="project" value="UniProtKB-UniRule"/>
</dbReference>
<dbReference type="InterPro" id="IPR017441">
    <property type="entry name" value="Protein_kinase_ATP_BS"/>
</dbReference>
<dbReference type="PROSITE" id="PS00107">
    <property type="entry name" value="PROTEIN_KINASE_ATP"/>
    <property type="match status" value="1"/>
</dbReference>
<dbReference type="SMART" id="SM00219">
    <property type="entry name" value="TyrKc"/>
    <property type="match status" value="1"/>
</dbReference>
<dbReference type="SUPFAM" id="SSF56112">
    <property type="entry name" value="Protein kinase-like (PK-like)"/>
    <property type="match status" value="1"/>
</dbReference>
<dbReference type="PANTHER" id="PTHR24416">
    <property type="entry name" value="TYROSINE-PROTEIN KINASE RECEPTOR"/>
    <property type="match status" value="1"/>
</dbReference>
<accession>A0A2A2J6R7</accession>
<evidence type="ECO:0000256" key="1">
    <source>
        <dbReference type="ARBA" id="ARBA00004167"/>
    </source>
</evidence>
<evidence type="ECO:0000256" key="6">
    <source>
        <dbReference type="SAM" id="MobiDB-lite"/>
    </source>
</evidence>
<feature type="compositionally biased region" description="Basic residues" evidence="6">
    <location>
        <begin position="1234"/>
        <end position="1243"/>
    </location>
</feature>
<dbReference type="PROSITE" id="PS50011">
    <property type="entry name" value="PROTEIN_KINASE_DOM"/>
    <property type="match status" value="1"/>
</dbReference>
<dbReference type="Proteomes" id="UP000218231">
    <property type="component" value="Unassembled WGS sequence"/>
</dbReference>
<dbReference type="GO" id="GO:0045664">
    <property type="term" value="P:regulation of neuron differentiation"/>
    <property type="evidence" value="ECO:0007669"/>
    <property type="project" value="TreeGrafter"/>
</dbReference>
<evidence type="ECO:0000256" key="5">
    <source>
        <dbReference type="PROSITE-ProRule" id="PRU10141"/>
    </source>
</evidence>
<dbReference type="PRINTS" id="PR00109">
    <property type="entry name" value="TYRKINASE"/>
</dbReference>
<gene>
    <name evidence="8" type="ORF">WR25_04822</name>
</gene>
<comment type="catalytic activity">
    <reaction evidence="3">
        <text>L-tyrosyl-[protein] + ATP = O-phospho-L-tyrosyl-[protein] + ADP + H(+)</text>
        <dbReference type="Rhea" id="RHEA:10596"/>
        <dbReference type="Rhea" id="RHEA-COMP:10136"/>
        <dbReference type="Rhea" id="RHEA-COMP:20101"/>
        <dbReference type="ChEBI" id="CHEBI:15378"/>
        <dbReference type="ChEBI" id="CHEBI:30616"/>
        <dbReference type="ChEBI" id="CHEBI:46858"/>
        <dbReference type="ChEBI" id="CHEBI:61978"/>
        <dbReference type="ChEBI" id="CHEBI:456216"/>
        <dbReference type="EC" id="2.7.10.1"/>
    </reaction>
</comment>
<dbReference type="InterPro" id="IPR000719">
    <property type="entry name" value="Prot_kinase_dom"/>
</dbReference>
<feature type="region of interest" description="Disordered" evidence="6">
    <location>
        <begin position="1151"/>
        <end position="1243"/>
    </location>
</feature>
<keyword evidence="5" id="KW-0547">Nucleotide-binding</keyword>
<reference evidence="8 9" key="1">
    <citation type="journal article" date="2017" name="Curr. Biol.">
        <title>Genome architecture and evolution of a unichromosomal asexual nematode.</title>
        <authorList>
            <person name="Fradin H."/>
            <person name="Zegar C."/>
            <person name="Gutwein M."/>
            <person name="Lucas J."/>
            <person name="Kovtun M."/>
            <person name="Corcoran D."/>
            <person name="Baugh L.R."/>
            <person name="Kiontke K."/>
            <person name="Gunsalus K."/>
            <person name="Fitch D.H."/>
            <person name="Piano F."/>
        </authorList>
    </citation>
    <scope>NUCLEOTIDE SEQUENCE [LARGE SCALE GENOMIC DNA]</scope>
    <source>
        <strain evidence="8">PF1309</strain>
    </source>
</reference>
<feature type="compositionally biased region" description="Basic and acidic residues" evidence="6">
    <location>
        <begin position="1219"/>
        <end position="1231"/>
    </location>
</feature>
<protein>
    <recommendedName>
        <fullName evidence="7">Protein kinase domain-containing protein</fullName>
    </recommendedName>
</protein>
<feature type="compositionally biased region" description="Low complexity" evidence="6">
    <location>
        <begin position="1181"/>
        <end position="1193"/>
    </location>
</feature>
<dbReference type="PROSITE" id="PS00109">
    <property type="entry name" value="PROTEIN_KINASE_TYR"/>
    <property type="match status" value="1"/>
</dbReference>
<dbReference type="Gene3D" id="1.10.510.10">
    <property type="entry name" value="Transferase(Phosphotransferase) domain 1"/>
    <property type="match status" value="1"/>
</dbReference>
<evidence type="ECO:0000256" key="3">
    <source>
        <dbReference type="ARBA" id="ARBA00051243"/>
    </source>
</evidence>
<evidence type="ECO:0000313" key="9">
    <source>
        <dbReference type="Proteomes" id="UP000218231"/>
    </source>
</evidence>
<dbReference type="InterPro" id="IPR008266">
    <property type="entry name" value="Tyr_kinase_AS"/>
</dbReference>
<dbReference type="PROSITE" id="PS50068">
    <property type="entry name" value="LDLRA_2"/>
    <property type="match status" value="1"/>
</dbReference>
<dbReference type="Gene3D" id="3.30.200.20">
    <property type="entry name" value="Phosphorylase Kinase, domain 1"/>
    <property type="match status" value="1"/>
</dbReference>
<dbReference type="InterPro" id="IPR020635">
    <property type="entry name" value="Tyr_kinase_cat_dom"/>
</dbReference>
<dbReference type="AlphaFoldDB" id="A0A2A2J6R7"/>
<dbReference type="PANTHER" id="PTHR24416:SF604">
    <property type="entry name" value="RECEPTOR PROTEIN-TYROSINE KINASE"/>
    <property type="match status" value="1"/>
</dbReference>
<evidence type="ECO:0000259" key="7">
    <source>
        <dbReference type="PROSITE" id="PS50011"/>
    </source>
</evidence>
<keyword evidence="2 4" id="KW-1015">Disulfide bond</keyword>
<evidence type="ECO:0000313" key="8">
    <source>
        <dbReference type="EMBL" id="PAV57518.1"/>
    </source>
</evidence>
<feature type="domain" description="Protein kinase" evidence="7">
    <location>
        <begin position="758"/>
        <end position="1042"/>
    </location>
</feature>
<feature type="binding site" evidence="5">
    <location>
        <position position="785"/>
    </location>
    <ligand>
        <name>ATP</name>
        <dbReference type="ChEBI" id="CHEBI:30616"/>
    </ligand>
</feature>
<dbReference type="GO" id="GO:0016020">
    <property type="term" value="C:membrane"/>
    <property type="evidence" value="ECO:0007669"/>
    <property type="project" value="UniProtKB-SubCell"/>
</dbReference>
<sequence>MCKYANSESYVVSHIDEKSKYKTASIYSSYFLRSSLNCELSFSLNIDTYFSYSSLEVYIETLNGANRYRREYYFSTMDRWGQFKLRIGAFYEPFRVRLICNHQADDSSPGATTCKIDKLKFHNCDAMNNTFEFCNQSDSTVCQTSSSDLCLRDVKCDYNPDCPDGEDEHDCDLPSPLDGYRCDFTEINGTICKNWETHDEFNQNPNEMKEKQKLFKLAKASESSMIFTPPRLDYGEFLLYSAYRYQEKDYSLHESSLISPILPPTNPAAYRKTSKFYGTCTIRFRICRKVELSRWYISVRKAGGFEYTDRLIIFSLINIYNIGADEYSPKYCIWHRVSLPFPRQLHPFHISIDGEWDPRRQEYQSVVALDDLSLSPNCFHQNIHNVSKIPIKYMLDSCGQTGPNPLDEKRFNQCRHDNGQTEQHILPRGEQYWTIPETSSYRMKICGASGGTDENSTGEPANCLNLIVHLFKNMKVHALVGQKGESPDIIMDNGRIINSSGAGGGGATYLYFIQNSDRDSNMTYNIIAGGGGGVAEIRGFDINNINNSFTGWGASYNSSGANSTNCGQICRILSPKSLKAINSELKDVIALEKQCPGPLILGGFGGGGNTCGKFGGGGAGLTGGRQNPDGSGQAGTSWVEDGFTIAYNHERRQDIGDGFIEIEQCTLKCPEPSNCRFRPSNFSEMYCACNDGSDADEDQDDDGIICDESEASRYFTKKSLKEEYEFDSRTPYYDELMFGYETREEAIKKLPQIDRKFLIVKESIGSGNFGEVFFGEYGGHTVAVKTLAKAAANIRTYQDSFITEALCMSTFKHDNIITLIGVSFDVKPAYLVLEFMDGSDLRLFLMEARPTAVTFLTSFEEKYPFQTNPCPFDMTVADFLKLTIDIANGCSVLEKFGYVHRDIAARNVLLTSRGPDRVAKIADFGLARGLNEANYYRVSNCRRTCFAIRWVAPEALLDGIFTTKTDIWAFGVLIWEIFCFGLTPYSSMGLDDVVTFVASGGRLEQTLSIPSNIYFLMMHCWNTSQDKRPNFSTILKILSDFMTDENILKFPIHENFIKGCCTLSYQHLAEIIQETPPSQTTTALPTPATIYTLVGDEKTYEPLYQRTPVSSCLKDLGAVSLEPYVARNPSTQKEIEERAIKLKESKENLERNPLILPNDENEAGPSMDPLSLRHCDSPPASNSSTDSEFSFSDEANDSQDKVLGSQWKNAPTPPPRTPRRPDCLKMNDESRQLINHKHNHHAI</sequence>
<evidence type="ECO:0000256" key="2">
    <source>
        <dbReference type="ARBA" id="ARBA00023157"/>
    </source>
</evidence>
<dbReference type="Pfam" id="PF07714">
    <property type="entry name" value="PK_Tyr_Ser-Thr"/>
    <property type="match status" value="1"/>
</dbReference>